<proteinExistence type="predicted"/>
<dbReference type="Proteomes" id="UP000253437">
    <property type="component" value="Unassembled WGS sequence"/>
</dbReference>
<name>A0A8B3DKA5_VIBHA</name>
<accession>A0A8B3DKA5</accession>
<keyword evidence="1" id="KW-0175">Coiled coil</keyword>
<protein>
    <submittedName>
        <fullName evidence="2">Uncharacterized protein</fullName>
    </submittedName>
</protein>
<organism evidence="2 3">
    <name type="scientific">Vibrio harveyi</name>
    <name type="common">Beneckea harveyi</name>
    <dbReference type="NCBI Taxonomy" id="669"/>
    <lineage>
        <taxon>Bacteria</taxon>
        <taxon>Pseudomonadati</taxon>
        <taxon>Pseudomonadota</taxon>
        <taxon>Gammaproteobacteria</taxon>
        <taxon>Vibrionales</taxon>
        <taxon>Vibrionaceae</taxon>
        <taxon>Vibrio</taxon>
    </lineage>
</organism>
<evidence type="ECO:0000256" key="1">
    <source>
        <dbReference type="SAM" id="Coils"/>
    </source>
</evidence>
<reference evidence="2 3" key="1">
    <citation type="submission" date="2018-08" db="EMBL/GenBank/DDBJ databases">
        <title>Vibrio harveyi strains pathogenic to white snook Centropomus viridis Lockington (1877) and potential probiotic bacteria.</title>
        <authorList>
            <person name="Soto-Rodriguez S."/>
            <person name="Gomez-Gil B."/>
            <person name="Lozano-Olvera R."/>
        </authorList>
    </citation>
    <scope>NUCLEOTIDE SEQUENCE [LARGE SCALE GENOMIC DNA]</scope>
    <source>
        <strain evidence="2 3">CAIM 1508</strain>
    </source>
</reference>
<dbReference type="EMBL" id="QOUW02000007">
    <property type="protein sequence ID" value="RIW17927.1"/>
    <property type="molecule type" value="Genomic_DNA"/>
</dbReference>
<evidence type="ECO:0000313" key="2">
    <source>
        <dbReference type="EMBL" id="RIW17927.1"/>
    </source>
</evidence>
<dbReference type="RefSeq" id="WP_114091677.1">
    <property type="nucleotide sequence ID" value="NZ_QOUW02000007.1"/>
</dbReference>
<gene>
    <name evidence="2" type="ORF">DS957_003940</name>
</gene>
<dbReference type="AlphaFoldDB" id="A0A8B3DKA5"/>
<comment type="caution">
    <text evidence="2">The sequence shown here is derived from an EMBL/GenBank/DDBJ whole genome shotgun (WGS) entry which is preliminary data.</text>
</comment>
<sequence>MLEHRKIEQIMIDALTAERKKLVKAAERYNAQLEHPAVKAIELRQEIPKELAKLKAGSKEYTNYLSEAQAKLEQYQKELRAYEKRDFIKVNDKYMVCRFEIESIDSEISMIKWRMSRRA</sequence>
<feature type="coiled-coil region" evidence="1">
    <location>
        <begin position="58"/>
        <end position="85"/>
    </location>
</feature>
<evidence type="ECO:0000313" key="3">
    <source>
        <dbReference type="Proteomes" id="UP000253437"/>
    </source>
</evidence>